<dbReference type="GO" id="GO:0034440">
    <property type="term" value="P:lipid oxidation"/>
    <property type="evidence" value="ECO:0007669"/>
    <property type="project" value="InterPro"/>
</dbReference>
<reference evidence="7" key="3">
    <citation type="submission" date="2025-08" db="UniProtKB">
        <authorList>
            <consortium name="RefSeq"/>
        </authorList>
    </citation>
    <scope>IDENTIFICATION</scope>
    <source>
        <strain evidence="7">CBS 342.82</strain>
    </source>
</reference>
<dbReference type="PROSITE" id="PS51393">
    <property type="entry name" value="LIPOXYGENASE_3"/>
    <property type="match status" value="1"/>
</dbReference>
<dbReference type="Pfam" id="PF00305">
    <property type="entry name" value="Lipoxygenase"/>
    <property type="match status" value="1"/>
</dbReference>
<sequence>MGRSISICALARLGLCWSFFISIAYAGAQVTTFSLPTLNDRSNSRALEIEQTRNGFLYGPGSDGQGPPSPSGPLGTAFVTADSGIVNTEAFAQLNISQHDYAAAKVAEVKYDGLKTLQDYEGLYDGEWQASAGPNGVDPGMLTNYTQDLFFSMERLSLSPFAIRRLYPVHNGLPFDIPDEVCQNITGQTIAGLLVEGRLFYIDHSAQRHLNKTPDKYVPACDAYFYISHDKGDLMPLAIRSDNEKDLIYTPLDAPNDWLLAKMMFNVNDFFFSQIHHLANTHYVADVVYQAAIRTMSRQHPVLAIISRLLYGTFGIRPLALSALIRPGAYIDQFFGITGEAAKIFANEEYYSGSAGAVRGNYFRENLRRRGLLDSSLGPAIKDFPFLEDVEPIHDAIAKFMEAFVASFYGNDAAVFGDKELQAWLVEASGPAQVIDFPNASTMKSRPELVDLLTHIAHLSSTAHHPVNTNQLLTGSATLPFHPTALYRPVPCGKGVEDVVPFLPPKEKALGMINLAANFARPRLADTDRSLVHMFDNATMLAAMNEATRRANVEFMEAMKARSEIVRNREFDAHGLSQGMPFVWKALDPNVAPWSASV</sequence>
<dbReference type="Proteomes" id="UP000504637">
    <property type="component" value="Unplaced"/>
</dbReference>
<reference evidence="7" key="2">
    <citation type="submission" date="2020-04" db="EMBL/GenBank/DDBJ databases">
        <authorList>
            <consortium name="NCBI Genome Project"/>
        </authorList>
    </citation>
    <scope>NUCLEOTIDE SEQUENCE</scope>
    <source>
        <strain evidence="7">CBS 342.82</strain>
    </source>
</reference>
<reference evidence="7" key="1">
    <citation type="submission" date="2020-01" db="EMBL/GenBank/DDBJ databases">
        <authorList>
            <consortium name="DOE Joint Genome Institute"/>
            <person name="Haridas S."/>
            <person name="Albert R."/>
            <person name="Binder M."/>
            <person name="Bloem J."/>
            <person name="Labutti K."/>
            <person name="Salamov A."/>
            <person name="Andreopoulos B."/>
            <person name="Baker S.E."/>
            <person name="Barry K."/>
            <person name="Bills G."/>
            <person name="Bluhm B.H."/>
            <person name="Cannon C."/>
            <person name="Castanera R."/>
            <person name="Culley D.E."/>
            <person name="Daum C."/>
            <person name="Ezra D."/>
            <person name="Gonzalez J.B."/>
            <person name="Henrissat B."/>
            <person name="Kuo A."/>
            <person name="Liang C."/>
            <person name="Lipzen A."/>
            <person name="Lutzoni F."/>
            <person name="Magnuson J."/>
            <person name="Mondo S."/>
            <person name="Nolan M."/>
            <person name="Ohm R."/>
            <person name="Pangilinan J."/>
            <person name="Park H.-J."/>
            <person name="Ramirez L."/>
            <person name="Alfaro M."/>
            <person name="Sun H."/>
            <person name="Tritt A."/>
            <person name="Yoshinaga Y."/>
            <person name="Zwiers L.-H."/>
            <person name="Turgeon B.G."/>
            <person name="Goodwin S.B."/>
            <person name="Spatafora J.W."/>
            <person name="Crous P.W."/>
            <person name="Grigoriev I.V."/>
        </authorList>
    </citation>
    <scope>NUCLEOTIDE SEQUENCE</scope>
    <source>
        <strain evidence="7">CBS 342.82</strain>
    </source>
</reference>
<gene>
    <name evidence="7" type="ORF">K489DRAFT_70337</name>
</gene>
<evidence type="ECO:0000256" key="4">
    <source>
        <dbReference type="ARBA" id="ARBA00023002"/>
    </source>
</evidence>
<dbReference type="Gene3D" id="1.20.245.10">
    <property type="entry name" value="Lipoxygenase-1, Domain 5"/>
    <property type="match status" value="1"/>
</dbReference>
<dbReference type="AlphaFoldDB" id="A0A6J3LWE9"/>
<dbReference type="GeneID" id="54366653"/>
<keyword evidence="3" id="KW-0223">Dioxygenase</keyword>
<evidence type="ECO:0000313" key="6">
    <source>
        <dbReference type="Proteomes" id="UP000504637"/>
    </source>
</evidence>
<evidence type="ECO:0000256" key="2">
    <source>
        <dbReference type="ARBA" id="ARBA00022723"/>
    </source>
</evidence>
<evidence type="ECO:0000313" key="7">
    <source>
        <dbReference type="RefSeq" id="XP_033456635.1"/>
    </source>
</evidence>
<feature type="domain" description="Lipoxygenase" evidence="5">
    <location>
        <begin position="199"/>
        <end position="598"/>
    </location>
</feature>
<evidence type="ECO:0000259" key="5">
    <source>
        <dbReference type="PROSITE" id="PS51393"/>
    </source>
</evidence>
<dbReference type="GO" id="GO:0050584">
    <property type="term" value="F:linoleate 11-lipoxygenase activity"/>
    <property type="evidence" value="ECO:0007669"/>
    <property type="project" value="UniProtKB-ARBA"/>
</dbReference>
<proteinExistence type="predicted"/>
<dbReference type="OrthoDB" id="407298at2759"/>
<name>A0A6J3LWE9_9PEZI</name>
<dbReference type="GO" id="GO:0046872">
    <property type="term" value="F:metal ion binding"/>
    <property type="evidence" value="ECO:0007669"/>
    <property type="project" value="UniProtKB-KW"/>
</dbReference>
<dbReference type="InterPro" id="IPR036226">
    <property type="entry name" value="LipOase_C_sf"/>
</dbReference>
<evidence type="ECO:0000256" key="1">
    <source>
        <dbReference type="ARBA" id="ARBA00021175"/>
    </source>
</evidence>
<dbReference type="SUPFAM" id="SSF48484">
    <property type="entry name" value="Lipoxigenase"/>
    <property type="match status" value="1"/>
</dbReference>
<protein>
    <recommendedName>
        <fullName evidence="1">Manganese lipoxygenase</fullName>
    </recommendedName>
</protein>
<organism evidence="7">
    <name type="scientific">Dissoconium aciculare CBS 342.82</name>
    <dbReference type="NCBI Taxonomy" id="1314786"/>
    <lineage>
        <taxon>Eukaryota</taxon>
        <taxon>Fungi</taxon>
        <taxon>Dikarya</taxon>
        <taxon>Ascomycota</taxon>
        <taxon>Pezizomycotina</taxon>
        <taxon>Dothideomycetes</taxon>
        <taxon>Dothideomycetidae</taxon>
        <taxon>Mycosphaerellales</taxon>
        <taxon>Dissoconiaceae</taxon>
        <taxon>Dissoconium</taxon>
    </lineage>
</organism>
<keyword evidence="2" id="KW-0479">Metal-binding</keyword>
<dbReference type="InterPro" id="IPR000907">
    <property type="entry name" value="LipOase"/>
</dbReference>
<dbReference type="InterPro" id="IPR013819">
    <property type="entry name" value="LipOase_C"/>
</dbReference>
<keyword evidence="4" id="KW-0560">Oxidoreductase</keyword>
<keyword evidence="6" id="KW-1185">Reference proteome</keyword>
<dbReference type="RefSeq" id="XP_033456635.1">
    <property type="nucleotide sequence ID" value="XM_033608852.1"/>
</dbReference>
<evidence type="ECO:0000256" key="3">
    <source>
        <dbReference type="ARBA" id="ARBA00022964"/>
    </source>
</evidence>
<dbReference type="PANTHER" id="PTHR11771">
    <property type="entry name" value="LIPOXYGENASE"/>
    <property type="match status" value="1"/>
</dbReference>
<accession>A0A6J3LWE9</accession>
<dbReference type="Gene3D" id="3.10.450.60">
    <property type="match status" value="1"/>
</dbReference>
<dbReference type="GO" id="GO:0043651">
    <property type="term" value="P:linoleic acid metabolic process"/>
    <property type="evidence" value="ECO:0007669"/>
    <property type="project" value="UniProtKB-ARBA"/>
</dbReference>